<organism evidence="3 4">
    <name type="scientific">Erythrobacter westpacificensis</name>
    <dbReference type="NCBI Taxonomy" id="1055231"/>
    <lineage>
        <taxon>Bacteria</taxon>
        <taxon>Pseudomonadati</taxon>
        <taxon>Pseudomonadota</taxon>
        <taxon>Alphaproteobacteria</taxon>
        <taxon>Sphingomonadales</taxon>
        <taxon>Erythrobacteraceae</taxon>
        <taxon>Erythrobacter/Porphyrobacter group</taxon>
        <taxon>Erythrobacter</taxon>
    </lineage>
</organism>
<name>A0ABP9K4X7_9SPHN</name>
<accession>A0ABP9K4X7</accession>
<feature type="compositionally biased region" description="Basic and acidic residues" evidence="1">
    <location>
        <begin position="165"/>
        <end position="174"/>
    </location>
</feature>
<proteinExistence type="predicted"/>
<dbReference type="PANTHER" id="PTHR33164">
    <property type="entry name" value="TRANSCRIPTIONAL REGULATOR, MARR FAMILY"/>
    <property type="match status" value="1"/>
</dbReference>
<feature type="region of interest" description="Disordered" evidence="1">
    <location>
        <begin position="155"/>
        <end position="174"/>
    </location>
</feature>
<dbReference type="SMART" id="SM00347">
    <property type="entry name" value="HTH_MARR"/>
    <property type="match status" value="1"/>
</dbReference>
<dbReference type="PROSITE" id="PS50995">
    <property type="entry name" value="HTH_MARR_2"/>
    <property type="match status" value="1"/>
</dbReference>
<keyword evidence="4" id="KW-1185">Reference proteome</keyword>
<evidence type="ECO:0000259" key="2">
    <source>
        <dbReference type="PROSITE" id="PS50995"/>
    </source>
</evidence>
<comment type="caution">
    <text evidence="3">The sequence shown here is derived from an EMBL/GenBank/DDBJ whole genome shotgun (WGS) entry which is preliminary data.</text>
</comment>
<dbReference type="EMBL" id="BAABHV010000005">
    <property type="protein sequence ID" value="GAA5049065.1"/>
    <property type="molecule type" value="Genomic_DNA"/>
</dbReference>
<gene>
    <name evidence="3" type="ORF">GCM10023208_06980</name>
</gene>
<dbReference type="SUPFAM" id="SSF46785">
    <property type="entry name" value="Winged helix' DNA-binding domain"/>
    <property type="match status" value="1"/>
</dbReference>
<dbReference type="PANTHER" id="PTHR33164:SF95">
    <property type="entry name" value="TRANSCRIPTIONAL REGULATOR"/>
    <property type="match status" value="1"/>
</dbReference>
<sequence>MHPAREEKRVSKDSLEDENDFEFHREPGHLVRRLHQIAVGLFLEMSCESDLTPIQYAALNAICAHPGYEQREIARLIAIDRTTINSVTRRLAERELVKREPVGRRIDLYPTDKGFELLDRSTEETAEHSNLLLSPLSEIERAQFLKLMQRLVEKNNSASRAPMQKPERKKQTGD</sequence>
<reference evidence="4" key="1">
    <citation type="journal article" date="2019" name="Int. J. Syst. Evol. Microbiol.">
        <title>The Global Catalogue of Microorganisms (GCM) 10K type strain sequencing project: providing services to taxonomists for standard genome sequencing and annotation.</title>
        <authorList>
            <consortium name="The Broad Institute Genomics Platform"/>
            <consortium name="The Broad Institute Genome Sequencing Center for Infectious Disease"/>
            <person name="Wu L."/>
            <person name="Ma J."/>
        </authorList>
    </citation>
    <scope>NUCLEOTIDE SEQUENCE [LARGE SCALE GENOMIC DNA]</scope>
    <source>
        <strain evidence="4">JCM 18014</strain>
    </source>
</reference>
<dbReference type="Proteomes" id="UP001500518">
    <property type="component" value="Unassembled WGS sequence"/>
</dbReference>
<evidence type="ECO:0000313" key="3">
    <source>
        <dbReference type="EMBL" id="GAA5049065.1"/>
    </source>
</evidence>
<dbReference type="InterPro" id="IPR036390">
    <property type="entry name" value="WH_DNA-bd_sf"/>
</dbReference>
<protein>
    <submittedName>
        <fullName evidence="3">MarR family transcriptional regulator</fullName>
    </submittedName>
</protein>
<evidence type="ECO:0000313" key="4">
    <source>
        <dbReference type="Proteomes" id="UP001500518"/>
    </source>
</evidence>
<dbReference type="Pfam" id="PF12802">
    <property type="entry name" value="MarR_2"/>
    <property type="match status" value="1"/>
</dbReference>
<dbReference type="RefSeq" id="WP_346031738.1">
    <property type="nucleotide sequence ID" value="NZ_BAABHV010000005.1"/>
</dbReference>
<dbReference type="InterPro" id="IPR036388">
    <property type="entry name" value="WH-like_DNA-bd_sf"/>
</dbReference>
<dbReference type="InterPro" id="IPR000835">
    <property type="entry name" value="HTH_MarR-typ"/>
</dbReference>
<dbReference type="InterPro" id="IPR039422">
    <property type="entry name" value="MarR/SlyA-like"/>
</dbReference>
<evidence type="ECO:0000256" key="1">
    <source>
        <dbReference type="SAM" id="MobiDB-lite"/>
    </source>
</evidence>
<dbReference type="Gene3D" id="1.10.10.10">
    <property type="entry name" value="Winged helix-like DNA-binding domain superfamily/Winged helix DNA-binding domain"/>
    <property type="match status" value="1"/>
</dbReference>
<feature type="domain" description="HTH marR-type" evidence="2">
    <location>
        <begin position="27"/>
        <end position="153"/>
    </location>
</feature>